<dbReference type="RefSeq" id="WP_112785516.1">
    <property type="nucleotide sequence ID" value="NZ_CP030041.1"/>
</dbReference>
<dbReference type="AlphaFoldDB" id="A0A2Z4IP71"/>
<evidence type="ECO:0000313" key="2">
    <source>
        <dbReference type="Proteomes" id="UP000248688"/>
    </source>
</evidence>
<dbReference type="KEGG" id="est:DN752_19470"/>
<accession>A0A2Z4IP71</accession>
<protein>
    <submittedName>
        <fullName evidence="1">Uncharacterized protein</fullName>
    </submittedName>
</protein>
<dbReference type="Proteomes" id="UP000248688">
    <property type="component" value="Chromosome"/>
</dbReference>
<evidence type="ECO:0000313" key="1">
    <source>
        <dbReference type="EMBL" id="AWW32143.1"/>
    </source>
</evidence>
<dbReference type="EMBL" id="CP030041">
    <property type="protein sequence ID" value="AWW32143.1"/>
    <property type="molecule type" value="Genomic_DNA"/>
</dbReference>
<organism evidence="1 2">
    <name type="scientific">Echinicola strongylocentroti</name>
    <dbReference type="NCBI Taxonomy" id="1795355"/>
    <lineage>
        <taxon>Bacteria</taxon>
        <taxon>Pseudomonadati</taxon>
        <taxon>Bacteroidota</taxon>
        <taxon>Cytophagia</taxon>
        <taxon>Cytophagales</taxon>
        <taxon>Cyclobacteriaceae</taxon>
        <taxon>Echinicola</taxon>
    </lineage>
</organism>
<keyword evidence="2" id="KW-1185">Reference proteome</keyword>
<proteinExistence type="predicted"/>
<name>A0A2Z4IP71_9BACT</name>
<gene>
    <name evidence="1" type="ORF">DN752_19470</name>
</gene>
<sequence length="59" mass="7158">MVEKQDSEKRVAQQVRIWLSPDEYAKLNELKFKEKRIHQETRDFAKELILEGISKRDKK</sequence>
<reference evidence="1 2" key="1">
    <citation type="submission" date="2018-06" db="EMBL/GenBank/DDBJ databases">
        <title>Echinicola strongylocentroti sp. nov., isolated from a sea urchin Strongylocentrotus intermedius.</title>
        <authorList>
            <person name="Bae S.S."/>
        </authorList>
    </citation>
    <scope>NUCLEOTIDE SEQUENCE [LARGE SCALE GENOMIC DNA]</scope>
    <source>
        <strain evidence="1 2">MEBiC08714</strain>
    </source>
</reference>